<feature type="transmembrane region" description="Helical" evidence="1">
    <location>
        <begin position="37"/>
        <end position="70"/>
    </location>
</feature>
<dbReference type="PATRIC" id="fig|1423802.4.peg.1322"/>
<comment type="caution">
    <text evidence="2">The sequence shown here is derived from an EMBL/GenBank/DDBJ whole genome shotgun (WGS) entry which is preliminary data.</text>
</comment>
<dbReference type="Proteomes" id="UP000051256">
    <property type="component" value="Unassembled WGS sequence"/>
</dbReference>
<protein>
    <submittedName>
        <fullName evidence="2">Uncharacterized protein</fullName>
    </submittedName>
</protein>
<keyword evidence="3" id="KW-1185">Reference proteome</keyword>
<dbReference type="AlphaFoldDB" id="A0A0R2CRB2"/>
<organism evidence="2 3">
    <name type="scientific">Lentilactobacillus senioris DSM 24302 = JCM 17472</name>
    <dbReference type="NCBI Taxonomy" id="1423802"/>
    <lineage>
        <taxon>Bacteria</taxon>
        <taxon>Bacillati</taxon>
        <taxon>Bacillota</taxon>
        <taxon>Bacilli</taxon>
        <taxon>Lactobacillales</taxon>
        <taxon>Lactobacillaceae</taxon>
        <taxon>Lentilactobacillus</taxon>
    </lineage>
</organism>
<name>A0A0R2CRB2_9LACO</name>
<evidence type="ECO:0000313" key="3">
    <source>
        <dbReference type="Proteomes" id="UP000051256"/>
    </source>
</evidence>
<keyword evidence="1" id="KW-1133">Transmembrane helix</keyword>
<keyword evidence="1" id="KW-0812">Transmembrane</keyword>
<accession>A0A0R2CRB2</accession>
<keyword evidence="1" id="KW-0472">Membrane</keyword>
<feature type="transmembrane region" description="Helical" evidence="1">
    <location>
        <begin position="7"/>
        <end position="31"/>
    </location>
</feature>
<dbReference type="STRING" id="1423802.FC56_GL001303"/>
<dbReference type="EMBL" id="AYZR01000004">
    <property type="protein sequence ID" value="KRM94349.1"/>
    <property type="molecule type" value="Genomic_DNA"/>
</dbReference>
<sequence>MSNAAKVGILVGVLIFIVLFFKLIGGLFRFFLRHPIWFIILLAVGGIGLFFSVAVGGIVIAAVVGGGLIFTIMGGGD</sequence>
<reference evidence="2 3" key="1">
    <citation type="journal article" date="2015" name="Genome Announc.">
        <title>Expanding the biotechnology potential of lactobacilli through comparative genomics of 213 strains and associated genera.</title>
        <authorList>
            <person name="Sun Z."/>
            <person name="Harris H.M."/>
            <person name="McCann A."/>
            <person name="Guo C."/>
            <person name="Argimon S."/>
            <person name="Zhang W."/>
            <person name="Yang X."/>
            <person name="Jeffery I.B."/>
            <person name="Cooney J.C."/>
            <person name="Kagawa T.F."/>
            <person name="Liu W."/>
            <person name="Song Y."/>
            <person name="Salvetti E."/>
            <person name="Wrobel A."/>
            <person name="Rasinkangas P."/>
            <person name="Parkhill J."/>
            <person name="Rea M.C."/>
            <person name="O'Sullivan O."/>
            <person name="Ritari J."/>
            <person name="Douillard F.P."/>
            <person name="Paul Ross R."/>
            <person name="Yang R."/>
            <person name="Briner A.E."/>
            <person name="Felis G.E."/>
            <person name="de Vos W.M."/>
            <person name="Barrangou R."/>
            <person name="Klaenhammer T.R."/>
            <person name="Caufield P.W."/>
            <person name="Cui Y."/>
            <person name="Zhang H."/>
            <person name="O'Toole P.W."/>
        </authorList>
    </citation>
    <scope>NUCLEOTIDE SEQUENCE [LARGE SCALE GENOMIC DNA]</scope>
    <source>
        <strain evidence="2 3">DSM 24302</strain>
    </source>
</reference>
<proteinExistence type="predicted"/>
<evidence type="ECO:0000256" key="1">
    <source>
        <dbReference type="SAM" id="Phobius"/>
    </source>
</evidence>
<evidence type="ECO:0000313" key="2">
    <source>
        <dbReference type="EMBL" id="KRM94349.1"/>
    </source>
</evidence>
<gene>
    <name evidence="2" type="ORF">FC56_GL001303</name>
</gene>